<dbReference type="Gene3D" id="1.20.58.60">
    <property type="match status" value="2"/>
</dbReference>
<keyword evidence="1" id="KW-0175">Coiled coil</keyword>
<sequence>MSCKESPHVGVSTTTVSSVAVQAGDSKIVIAVVKCGKWVRLQLAEAQPNLLEIGSSQDETRKLLHDHELLLAKLKFAIKIDQAEDFLQNPHEFESAEALQSLLLLHDRHAKELLERSLVLLNKSQQLTDFIEKFKCDGSPVNSELIQGAQSSCLKIDSLLELLQDRRRQLDKHLQQQRQELSQVLQLCLWDQQESQVSCWFQKTIRDLQEQSLGSSLSDNKELIRKHEDLTIKAKEWDLAMEKLKSQALGILLSKDLTEKEHLQLSNQKLNRLQEEFGRLMVDRKAWLTMAHDFFTSANEAFDVLGKVEDYLKLLKSEGLSLPALAAKHEELHREIKDSTAAALQKGRTLISQVDSCRAQVTGIHETMGRIQKRVDRLSQQCTAHQEFALKKQQLATSVDDYLRKVEMSVQEMRLVLATTLDVGSSPSESEKILNKYLELDIQAKETAHALEAAAKITTEKNELELNEVALLPFKVKRLEEELSTLSRSVSYRSQVLQTYIAFRKSSEEVEEQLQSLKEFYLTESPWEDEDDAVVTCQSNSAERKWQLFLKKSFLTQDLSLEFLNLISMAKENEILNVKKEMHIVENVMEKQTNGREELSRLRMAWHLKAMEGKPVKERWETFKEKLKKTTHNVKLLHEVLMPVSALDLGGNLQSMSDLRRRWIAMQPQLQQLHEDVQQIMKEWEVLSGQGVPLKEKAEQLKDLIHLHQRQRERIQEYEEILYKTVQFHQVKEELTHLIKPRELELLAQPMELEGSKEVLMQLGRSQGRRAHVDHLHRLALSLGVDIISSVQRPNCSNISAKSLQQQLEALELDSRDWSAKAKEYEQVLACSLEYCTTREEINELKESFKDIKKKFNNLKFNYSKKNEKSRNLKTLQYQIQQVETYADKIQALRKKMEKVNKKISDSVLSYPSNKANTLVEAMEDLKKHVDDFDKVVTDYKMNLDLTEHLQEVIEECNFWYEDASATVVRVGKYSMECQTREAVDILHRQFQKFVTPSVPQQEERIQEVVSLAQRLYGLEEGQKYAEKIVTRHKEILESITELCGSLVELKEKLMGDVPKVNSNLEDFHGNSIDLLKEPGRDEQTTFSEERSEGQAQGADVSAINGTREDGLPVGLRQSFDKEDSAQGLTLPEDTLSGEDSECISSDDISLPPLPVTPESPLAPSDMEVEEPASSSALALHISGYRMRTGTGGLGKAPESVLPPPTAFTDGYHNKKDTFTSHFERPYPQFKAEPLLTSRGSGEMSTKLHVNVKCPARMPREVHDKALPPSSQAQEISLGTQEKVHADSNVTKTQDRLHAALDVSPGLSSQSDTSRSHQRQVGPQGDRKNSSAEKSVVSLAGQAPHFSRLLSNVTVTEGSPVTLEVEVTGFPEPTLTWWVAYNDKP</sequence>
<feature type="domain" description="Ig-like" evidence="3">
    <location>
        <begin position="1344"/>
        <end position="1385"/>
    </location>
</feature>
<feature type="coiled-coil region" evidence="1">
    <location>
        <begin position="694"/>
        <end position="721"/>
    </location>
</feature>
<evidence type="ECO:0000256" key="2">
    <source>
        <dbReference type="SAM" id="MobiDB-lite"/>
    </source>
</evidence>
<dbReference type="Gene3D" id="2.60.40.10">
    <property type="entry name" value="Immunoglobulins"/>
    <property type="match status" value="1"/>
</dbReference>
<proteinExistence type="evidence at protein level"/>
<dbReference type="PANTHER" id="PTHR42757">
    <property type="entry name" value="IGLON FAMILY OF IMMUNOGLOBULIN SUPERFAMILY-RELATED"/>
    <property type="match status" value="1"/>
</dbReference>
<reference evidence="4" key="3">
    <citation type="submission" date="2025-09" db="UniProtKB">
        <authorList>
            <consortium name="Ensembl"/>
        </authorList>
    </citation>
    <scope>IDENTIFICATION</scope>
    <source>
        <strain evidence="4">Brown Norway</strain>
    </source>
</reference>
<evidence type="ECO:0000313" key="5">
    <source>
        <dbReference type="Proteomes" id="UP000002494"/>
    </source>
</evidence>
<dbReference type="Proteomes" id="UP000002494">
    <property type="component" value="Chromosome 3"/>
</dbReference>
<evidence type="ECO:0000313" key="4">
    <source>
        <dbReference type="Ensembl" id="ENSRNOP00000103666.1"/>
    </source>
</evidence>
<keyword evidence="5" id="KW-1185">Reference proteome</keyword>
<feature type="region of interest" description="Disordered" evidence="2">
    <location>
        <begin position="1259"/>
        <end position="1291"/>
    </location>
</feature>
<reference evidence="4" key="1">
    <citation type="submission" date="2024-01" db="EMBL/GenBank/DDBJ databases">
        <title>GRCr8: a new rat reference genome assembly contstructed from accurate long reads and long range scaffolding.</title>
        <authorList>
            <person name="Doris P.A."/>
            <person name="Kalbfleisch T."/>
            <person name="Li K."/>
            <person name="Howe K."/>
            <person name="Wood J."/>
        </authorList>
    </citation>
    <scope>NUCLEOTIDE SEQUENCE [LARGE SCALE GENOMIC DNA]</scope>
    <source>
        <strain evidence="4">Brown Norway</strain>
    </source>
</reference>
<reference evidence="4" key="2">
    <citation type="submission" date="2025-08" db="UniProtKB">
        <authorList>
            <consortium name="Ensembl"/>
        </authorList>
    </citation>
    <scope>IDENTIFICATION</scope>
    <source>
        <strain evidence="4">Brown Norway</strain>
    </source>
</reference>
<feature type="region of interest" description="Disordered" evidence="2">
    <location>
        <begin position="1105"/>
        <end position="1171"/>
    </location>
</feature>
<feature type="coiled-coil region" evidence="1">
    <location>
        <begin position="156"/>
        <end position="187"/>
    </location>
</feature>
<dbReference type="SUPFAM" id="SSF46966">
    <property type="entry name" value="Spectrin repeat"/>
    <property type="match status" value="1"/>
</dbReference>
<feature type="compositionally biased region" description="Polar residues" evidence="2">
    <location>
        <begin position="1269"/>
        <end position="1280"/>
    </location>
</feature>
<evidence type="ECO:0007829" key="6">
    <source>
        <dbReference type="PeptideAtlas" id="A0ABK0LSY9"/>
    </source>
</evidence>
<dbReference type="InterPro" id="IPR036179">
    <property type="entry name" value="Ig-like_dom_sf"/>
</dbReference>
<dbReference type="InterPro" id="IPR007110">
    <property type="entry name" value="Ig-like_dom"/>
</dbReference>
<keyword evidence="6" id="KW-1267">Proteomics identification</keyword>
<dbReference type="InterPro" id="IPR013783">
    <property type="entry name" value="Ig-like_fold"/>
</dbReference>
<dbReference type="CDD" id="cd00176">
    <property type="entry name" value="SPEC"/>
    <property type="match status" value="1"/>
</dbReference>
<accession>A0ABK0LSY9</accession>
<dbReference type="SUPFAM" id="SSF48726">
    <property type="entry name" value="Immunoglobulin"/>
    <property type="match status" value="1"/>
</dbReference>
<feature type="region of interest" description="Disordered" evidence="2">
    <location>
        <begin position="1304"/>
        <end position="1338"/>
    </location>
</feature>
<name>A0ABK0LSY9_RAT</name>
<evidence type="ECO:0000256" key="1">
    <source>
        <dbReference type="SAM" id="Coils"/>
    </source>
</evidence>
<feature type="coiled-coil region" evidence="1">
    <location>
        <begin position="801"/>
        <end position="903"/>
    </location>
</feature>
<protein>
    <submittedName>
        <fullName evidence="4">Coiled-coil domain containing 141</fullName>
    </submittedName>
</protein>
<dbReference type="GeneTree" id="ENSGT00440000038972"/>
<dbReference type="InterPro" id="IPR018159">
    <property type="entry name" value="Spectrin/alpha-actinin"/>
</dbReference>
<dbReference type="PROSITE" id="PS50835">
    <property type="entry name" value="IG_LIKE"/>
    <property type="match status" value="1"/>
</dbReference>
<evidence type="ECO:0000259" key="3">
    <source>
        <dbReference type="PROSITE" id="PS50835"/>
    </source>
</evidence>
<organism evidence="4 5">
    <name type="scientific">Rattus norvegicus</name>
    <name type="common">Rat</name>
    <dbReference type="NCBI Taxonomy" id="10116"/>
    <lineage>
        <taxon>Eukaryota</taxon>
        <taxon>Metazoa</taxon>
        <taxon>Chordata</taxon>
        <taxon>Craniata</taxon>
        <taxon>Vertebrata</taxon>
        <taxon>Euteleostomi</taxon>
        <taxon>Mammalia</taxon>
        <taxon>Eutheria</taxon>
        <taxon>Euarchontoglires</taxon>
        <taxon>Glires</taxon>
        <taxon>Rodentia</taxon>
        <taxon>Myomorpha</taxon>
        <taxon>Muroidea</taxon>
        <taxon>Muridae</taxon>
        <taxon>Murinae</taxon>
        <taxon>Rattus</taxon>
    </lineage>
</organism>
<gene>
    <name evidence="4" type="primary">Ccdc141</name>
</gene>
<dbReference type="RGD" id="1593250">
    <property type="gene designation" value="Ccdc141"/>
</dbReference>
<dbReference type="Ensembl" id="ENSRNOT00000151447.1">
    <property type="protein sequence ID" value="ENSRNOP00000103666.1"/>
    <property type="gene ID" value="ENSRNOG00000012580.9"/>
</dbReference>
<dbReference type="PANTHER" id="PTHR42757:SF44">
    <property type="entry name" value="COILED-COIL DOMAIN-CONTAINING PROTEIN 141"/>
    <property type="match status" value="1"/>
</dbReference>
<dbReference type="InterPro" id="IPR050876">
    <property type="entry name" value="IgLON_domain"/>
</dbReference>